<feature type="transmembrane region" description="Helical" evidence="1">
    <location>
        <begin position="71"/>
        <end position="89"/>
    </location>
</feature>
<keyword evidence="1" id="KW-0812">Transmembrane</keyword>
<dbReference type="RefSeq" id="WP_066227524.1">
    <property type="nucleotide sequence ID" value="NZ_CP065425.1"/>
</dbReference>
<protein>
    <recommendedName>
        <fullName evidence="4">NADH dehydrogenase subunit 4L</fullName>
    </recommendedName>
</protein>
<evidence type="ECO:0000256" key="1">
    <source>
        <dbReference type="SAM" id="Phobius"/>
    </source>
</evidence>
<sequence length="91" mass="10365">MSVRLNLYSFLLCIGCTLLFMIAYITNFLHSIQFTITQPLYITLALSVIILYLGVIGLFSVKDWKSGLRSMLTIVMMLGLSAMQLYMIIFN</sequence>
<gene>
    <name evidence="2" type="ORF">I5776_02130</name>
</gene>
<organism evidence="2 3">
    <name type="scientific">Heyndrickxia vini</name>
    <dbReference type="NCBI Taxonomy" id="1476025"/>
    <lineage>
        <taxon>Bacteria</taxon>
        <taxon>Bacillati</taxon>
        <taxon>Bacillota</taxon>
        <taxon>Bacilli</taxon>
        <taxon>Bacillales</taxon>
        <taxon>Bacillaceae</taxon>
        <taxon>Heyndrickxia</taxon>
    </lineage>
</organism>
<reference evidence="2 3" key="1">
    <citation type="submission" date="2020-11" db="EMBL/GenBank/DDBJ databases">
        <title>Taxonomic evaluation of the Bacillus sporothermodurans group of bacteria based on whole genome sequences.</title>
        <authorList>
            <person name="Fiedler G."/>
            <person name="Herbstmann A.-D."/>
            <person name="Doll E."/>
            <person name="Wenning M."/>
            <person name="Brinks E."/>
            <person name="Kabisch J."/>
            <person name="Breitenwieser F."/>
            <person name="Lappann M."/>
            <person name="Boehnlein C."/>
            <person name="Franz C."/>
        </authorList>
    </citation>
    <scope>NUCLEOTIDE SEQUENCE [LARGE SCALE GENOMIC DNA]</scope>
    <source>
        <strain evidence="2 3">JCM 19841</strain>
    </source>
</reference>
<keyword evidence="1" id="KW-0472">Membrane</keyword>
<accession>A0ABX7E3E6</accession>
<evidence type="ECO:0000313" key="3">
    <source>
        <dbReference type="Proteomes" id="UP000595691"/>
    </source>
</evidence>
<keyword evidence="1" id="KW-1133">Transmembrane helix</keyword>
<evidence type="ECO:0008006" key="4">
    <source>
        <dbReference type="Google" id="ProtNLM"/>
    </source>
</evidence>
<dbReference type="EMBL" id="CP065425">
    <property type="protein sequence ID" value="QQZ09799.1"/>
    <property type="molecule type" value="Genomic_DNA"/>
</dbReference>
<evidence type="ECO:0000313" key="2">
    <source>
        <dbReference type="EMBL" id="QQZ09799.1"/>
    </source>
</evidence>
<proteinExistence type="predicted"/>
<name>A0ABX7E3E6_9BACI</name>
<feature type="transmembrane region" description="Helical" evidence="1">
    <location>
        <begin position="38"/>
        <end position="59"/>
    </location>
</feature>
<feature type="transmembrane region" description="Helical" evidence="1">
    <location>
        <begin position="7"/>
        <end position="26"/>
    </location>
</feature>
<dbReference type="Proteomes" id="UP000595691">
    <property type="component" value="Chromosome"/>
</dbReference>
<keyword evidence="3" id="KW-1185">Reference proteome</keyword>